<gene>
    <name evidence="2" type="ORF">ICL16_25085</name>
</gene>
<comment type="caution">
    <text evidence="2">The sequence shown here is derived from an EMBL/GenBank/DDBJ whole genome shotgun (WGS) entry which is preliminary data.</text>
</comment>
<dbReference type="Pfam" id="PF00931">
    <property type="entry name" value="NB-ARC"/>
    <property type="match status" value="1"/>
</dbReference>
<evidence type="ECO:0000313" key="2">
    <source>
        <dbReference type="EMBL" id="MBD2775246.1"/>
    </source>
</evidence>
<keyword evidence="3" id="KW-1185">Reference proteome</keyword>
<organism evidence="2 3">
    <name type="scientific">Iningainema tapete BLCC-T55</name>
    <dbReference type="NCBI Taxonomy" id="2748662"/>
    <lineage>
        <taxon>Bacteria</taxon>
        <taxon>Bacillati</taxon>
        <taxon>Cyanobacteriota</taxon>
        <taxon>Cyanophyceae</taxon>
        <taxon>Nostocales</taxon>
        <taxon>Scytonemataceae</taxon>
        <taxon>Iningainema tapete</taxon>
    </lineage>
</organism>
<dbReference type="RefSeq" id="WP_190833371.1">
    <property type="nucleotide sequence ID" value="NZ_CAWPPI010000076.1"/>
</dbReference>
<name>A0A8J7C8X0_9CYAN</name>
<dbReference type="GO" id="GO:0043531">
    <property type="term" value="F:ADP binding"/>
    <property type="evidence" value="ECO:0007669"/>
    <property type="project" value="InterPro"/>
</dbReference>
<dbReference type="CDD" id="cd00267">
    <property type="entry name" value="ABC_ATPase"/>
    <property type="match status" value="1"/>
</dbReference>
<dbReference type="SUPFAM" id="SSF52540">
    <property type="entry name" value="P-loop containing nucleoside triphosphate hydrolases"/>
    <property type="match status" value="1"/>
</dbReference>
<evidence type="ECO:0000313" key="3">
    <source>
        <dbReference type="Proteomes" id="UP000629098"/>
    </source>
</evidence>
<proteinExistence type="predicted"/>
<dbReference type="Gene3D" id="3.40.50.300">
    <property type="entry name" value="P-loop containing nucleotide triphosphate hydrolases"/>
    <property type="match status" value="1"/>
</dbReference>
<accession>A0A8J7C8X0</accession>
<dbReference type="InterPro" id="IPR027417">
    <property type="entry name" value="P-loop_NTPase"/>
</dbReference>
<reference evidence="2" key="1">
    <citation type="submission" date="2020-09" db="EMBL/GenBank/DDBJ databases">
        <title>Iningainema tapete sp. nov. (Scytonemataceae, Cyanobacteria) from greenhouses in central Florida (USA) produces two types of nodularin with biosynthetic potential for microcystin-LR and anabaenopeptins.</title>
        <authorList>
            <person name="Berthold D.E."/>
            <person name="Lefler F.W."/>
            <person name="Huang I.-S."/>
            <person name="Abdulla H."/>
            <person name="Zimba P.V."/>
            <person name="Laughinghouse H.D. IV."/>
        </authorList>
    </citation>
    <scope>NUCLEOTIDE SEQUENCE</scope>
    <source>
        <strain evidence="2">BLCCT55</strain>
    </source>
</reference>
<evidence type="ECO:0000259" key="1">
    <source>
        <dbReference type="Pfam" id="PF00931"/>
    </source>
</evidence>
<dbReference type="PANTHER" id="PTHR47691:SF3">
    <property type="entry name" value="HTH-TYPE TRANSCRIPTIONAL REGULATOR RV0890C-RELATED"/>
    <property type="match status" value="1"/>
</dbReference>
<dbReference type="InterPro" id="IPR002182">
    <property type="entry name" value="NB-ARC"/>
</dbReference>
<dbReference type="EMBL" id="JACXAE010000076">
    <property type="protein sequence ID" value="MBD2775246.1"/>
    <property type="molecule type" value="Genomic_DNA"/>
</dbReference>
<dbReference type="AlphaFoldDB" id="A0A8J7C8X0"/>
<feature type="domain" description="NB-ARC" evidence="1">
    <location>
        <begin position="109"/>
        <end position="276"/>
    </location>
</feature>
<dbReference type="PANTHER" id="PTHR47691">
    <property type="entry name" value="REGULATOR-RELATED"/>
    <property type="match status" value="1"/>
</dbReference>
<dbReference type="PRINTS" id="PR00364">
    <property type="entry name" value="DISEASERSIST"/>
</dbReference>
<protein>
    <submittedName>
        <fullName evidence="2">NACHT domain-containing protein</fullName>
    </submittedName>
</protein>
<dbReference type="Proteomes" id="UP000629098">
    <property type="component" value="Unassembled WGS sequence"/>
</dbReference>
<sequence>MRQRATLKASEQGKNLINQARRSRGWIIEDENWLIEASKILDPNLPPGVYASGVSLTTWKHFLRASRAIYASTFKAFCEVLELNWKNVVILNIDLTDAPELSSFYGRTNELKKLHHWLQERSRLVVIHGVGGIGKTALARQLGENIASKYDYIIWRSLDYTQTFQQLLKELVQFLSKGQDQEVDISRLMKYLRNHRCLLVLDEWKEIIDKNSQDYQDYSHLLRRVGKENHQSSLLLLSREKPQNIENLEGQLIHFLKLEGLSKEEAKQLFIAEGISGKEDELDKLSSRYTNPWIIKQVTKQVKRVCGGQIPSLVGEISLFFTDTIVSFLDEQFKNLSQLEINIIYWIAIRRNSASMEQLRRDTLQTLSALELFNNLDFLIERYSLVDKTINEEDNSIFYTLDPVIMKYITNKFVEDNCQDLLKIIPNQTIEGYELFISHSFITSNPEDEQLKQEQITRIVKPIHKNLLAELRSQQRVEEELRKIMSLLQDRGFSQGYASENILHLISASGQI</sequence>